<dbReference type="InterPro" id="IPR022288">
    <property type="entry name" value="VPDSG_CTERM"/>
</dbReference>
<evidence type="ECO:0000259" key="3">
    <source>
        <dbReference type="Pfam" id="PF18205"/>
    </source>
</evidence>
<organism evidence="4 5">
    <name type="scientific">Pelagicoccus enzymogenes</name>
    <dbReference type="NCBI Taxonomy" id="2773457"/>
    <lineage>
        <taxon>Bacteria</taxon>
        <taxon>Pseudomonadati</taxon>
        <taxon>Verrucomicrobiota</taxon>
        <taxon>Opitutia</taxon>
        <taxon>Puniceicoccales</taxon>
        <taxon>Pelagicoccaceae</taxon>
        <taxon>Pelagicoccus</taxon>
    </lineage>
</organism>
<evidence type="ECO:0000313" key="4">
    <source>
        <dbReference type="EMBL" id="MBD5778860.1"/>
    </source>
</evidence>
<dbReference type="RefSeq" id="WP_191615988.1">
    <property type="nucleotide sequence ID" value="NZ_JACYFG010000006.1"/>
</dbReference>
<feature type="domain" description="VPDSG-CTERM protein sorting" evidence="3">
    <location>
        <begin position="168"/>
        <end position="192"/>
    </location>
</feature>
<keyword evidence="1" id="KW-1133">Transmembrane helix</keyword>
<protein>
    <submittedName>
        <fullName evidence="4">VPDSG-CTERM sorting domain-containing protein</fullName>
    </submittedName>
</protein>
<evidence type="ECO:0000256" key="2">
    <source>
        <dbReference type="SAM" id="SignalP"/>
    </source>
</evidence>
<dbReference type="Pfam" id="PF18205">
    <property type="entry name" value="VPDSG-CTERM"/>
    <property type="match status" value="1"/>
</dbReference>
<dbReference type="AlphaFoldDB" id="A0A927IGY2"/>
<keyword evidence="1" id="KW-0812">Transmembrane</keyword>
<keyword evidence="2" id="KW-0732">Signal</keyword>
<reference evidence="4" key="1">
    <citation type="submission" date="2020-09" db="EMBL/GenBank/DDBJ databases">
        <title>Pelagicoccus enzymogenes sp. nov. with an EPS production, isolated from marine sediment.</title>
        <authorList>
            <person name="Feng X."/>
        </authorList>
    </citation>
    <scope>NUCLEOTIDE SEQUENCE</scope>
    <source>
        <strain evidence="4">NFK12</strain>
    </source>
</reference>
<feature type="transmembrane region" description="Helical" evidence="1">
    <location>
        <begin position="171"/>
        <end position="188"/>
    </location>
</feature>
<sequence length="194" mass="20210">MKAFSKFLSLLAVVGLASSAQAITIGNDAIDRTHGDGFSNFSMALLTEVVPAGGAYLTGWETYIEYGAQGNMALLFLEDKGSNNYEVKFVDERTVALGLNSFSASGALDAGWIMGIWMGTAKVSFDYVSGPDTTFTANGVLGSAPTVGQTVAYTGNITDRVYSINATVPDAGATISLLGIGLIGLAAVSRRKSR</sequence>
<dbReference type="Proteomes" id="UP000622317">
    <property type="component" value="Unassembled WGS sequence"/>
</dbReference>
<gene>
    <name evidence="4" type="ORF">IEN85_05105</name>
</gene>
<keyword evidence="5" id="KW-1185">Reference proteome</keyword>
<keyword evidence="1" id="KW-0472">Membrane</keyword>
<feature type="chain" id="PRO_5037450375" evidence="2">
    <location>
        <begin position="23"/>
        <end position="194"/>
    </location>
</feature>
<proteinExistence type="predicted"/>
<feature type="signal peptide" evidence="2">
    <location>
        <begin position="1"/>
        <end position="22"/>
    </location>
</feature>
<accession>A0A927IGY2</accession>
<evidence type="ECO:0000256" key="1">
    <source>
        <dbReference type="SAM" id="Phobius"/>
    </source>
</evidence>
<comment type="caution">
    <text evidence="4">The sequence shown here is derived from an EMBL/GenBank/DDBJ whole genome shotgun (WGS) entry which is preliminary data.</text>
</comment>
<dbReference type="EMBL" id="JACYFG010000006">
    <property type="protein sequence ID" value="MBD5778860.1"/>
    <property type="molecule type" value="Genomic_DNA"/>
</dbReference>
<dbReference type="NCBIfam" id="TIGR03778">
    <property type="entry name" value="VPDSG_CTERM"/>
    <property type="match status" value="1"/>
</dbReference>
<name>A0A927IGY2_9BACT</name>
<evidence type="ECO:0000313" key="5">
    <source>
        <dbReference type="Proteomes" id="UP000622317"/>
    </source>
</evidence>